<dbReference type="InterPro" id="IPR013211">
    <property type="entry name" value="LVIVD"/>
</dbReference>
<evidence type="ECO:0000256" key="1">
    <source>
        <dbReference type="SAM" id="MobiDB-lite"/>
    </source>
</evidence>
<accession>M0BHL2</accession>
<dbReference type="InterPro" id="IPR011048">
    <property type="entry name" value="Haem_d1_sf"/>
</dbReference>
<dbReference type="Pfam" id="PF08309">
    <property type="entry name" value="LVIVD"/>
    <property type="match status" value="1"/>
</dbReference>
<evidence type="ECO:0000313" key="2">
    <source>
        <dbReference type="EMBL" id="ELZ09947.1"/>
    </source>
</evidence>
<feature type="compositionally biased region" description="Basic and acidic residues" evidence="1">
    <location>
        <begin position="445"/>
        <end position="473"/>
    </location>
</feature>
<gene>
    <name evidence="2" type="ORF">C479_10250</name>
</gene>
<keyword evidence="3" id="KW-1185">Reference proteome</keyword>
<proteinExistence type="predicted"/>
<dbReference type="Proteomes" id="UP000011560">
    <property type="component" value="Unassembled WGS sequence"/>
</dbReference>
<feature type="region of interest" description="Disordered" evidence="1">
    <location>
        <begin position="23"/>
        <end position="52"/>
    </location>
</feature>
<name>M0BHL2_9EURY</name>
<dbReference type="EMBL" id="AOIQ01000016">
    <property type="protein sequence ID" value="ELZ09947.1"/>
    <property type="molecule type" value="Genomic_DNA"/>
</dbReference>
<dbReference type="AlphaFoldDB" id="M0BHL2"/>
<organism evidence="2 3">
    <name type="scientific">Halovivax asiaticus JCM 14624</name>
    <dbReference type="NCBI Taxonomy" id="1227490"/>
    <lineage>
        <taxon>Archaea</taxon>
        <taxon>Methanobacteriati</taxon>
        <taxon>Methanobacteriota</taxon>
        <taxon>Stenosarchaea group</taxon>
        <taxon>Halobacteria</taxon>
        <taxon>Halobacteriales</taxon>
        <taxon>Natrialbaceae</taxon>
        <taxon>Halovivax</taxon>
    </lineage>
</organism>
<dbReference type="SUPFAM" id="SSF51004">
    <property type="entry name" value="C-terminal (heme d1) domain of cytochrome cd1-nitrite reductase"/>
    <property type="match status" value="1"/>
</dbReference>
<sequence>MDRRQLLATGGVLFSLSVAGCTGDSGSNDPATDERSPRHASHARSGAGIPGRIDPLGHAIGDSPSFYTAAALSPDAEWGLLGSFPTETSAVASTLVDLTEPRSPTVAHELDATAAGTRTNAVGFDAHRAGLYYRSLEGERQGIEVVDCGWRDGGPADPRVVTAFETPNVGVHRFVSHPNEPVLYLVDHHPVADAGVLVVDVSAPASPELVGGAGTSGGTHDLTYDPGRELLYAAYAMGPDEGIVVYDAADPSAPVEYGRFAYASRPDYTALGEPGFETCHQVDYDPSRDLVVVGDECQTGVPGGKHVFDVGWDQGSFEEPEPIGFTHAPDARRMGEGERYWWTTHFHDVVTIGDETLLADGGYRQGAWVCNLTDPREPTPTERFATVAGADSLDPDPNRVGLDSPPFAWEATYAADREFVFVSDSLTGAYTFDVSAADARGPHGRGPDGHYDADAIRQDDRSVVAHGDHERGA</sequence>
<feature type="region of interest" description="Disordered" evidence="1">
    <location>
        <begin position="437"/>
        <end position="473"/>
    </location>
</feature>
<protein>
    <recommendedName>
        <fullName evidence="4">LVIVD repeat-containing protein</fullName>
    </recommendedName>
</protein>
<dbReference type="OrthoDB" id="134269at2157"/>
<reference evidence="2 3" key="1">
    <citation type="journal article" date="2014" name="PLoS Genet.">
        <title>Phylogenetically driven sequencing of extremely halophilic archaea reveals strategies for static and dynamic osmo-response.</title>
        <authorList>
            <person name="Becker E.A."/>
            <person name="Seitzer P.M."/>
            <person name="Tritt A."/>
            <person name="Larsen D."/>
            <person name="Krusor M."/>
            <person name="Yao A.I."/>
            <person name="Wu D."/>
            <person name="Madern D."/>
            <person name="Eisen J.A."/>
            <person name="Darling A.E."/>
            <person name="Facciotti M.T."/>
        </authorList>
    </citation>
    <scope>NUCLEOTIDE SEQUENCE [LARGE SCALE GENOMIC DNA]</scope>
    <source>
        <strain evidence="2 3">JCM 14624</strain>
    </source>
</reference>
<dbReference type="STRING" id="1227490.C479_10250"/>
<dbReference type="PROSITE" id="PS51257">
    <property type="entry name" value="PROKAR_LIPOPROTEIN"/>
    <property type="match status" value="1"/>
</dbReference>
<evidence type="ECO:0000313" key="3">
    <source>
        <dbReference type="Proteomes" id="UP000011560"/>
    </source>
</evidence>
<dbReference type="RefSeq" id="WP_007701838.1">
    <property type="nucleotide sequence ID" value="NZ_AOIQ01000016.1"/>
</dbReference>
<comment type="caution">
    <text evidence="2">The sequence shown here is derived from an EMBL/GenBank/DDBJ whole genome shotgun (WGS) entry which is preliminary data.</text>
</comment>
<evidence type="ECO:0008006" key="4">
    <source>
        <dbReference type="Google" id="ProtNLM"/>
    </source>
</evidence>